<gene>
    <name evidence="1" type="ordered locus">Dacet_1650</name>
</gene>
<protein>
    <submittedName>
        <fullName evidence="1">Uncharacterized protein</fullName>
    </submittedName>
</protein>
<keyword evidence="2" id="KW-1185">Reference proteome</keyword>
<proteinExistence type="predicted"/>
<dbReference type="GO" id="GO:0009055">
    <property type="term" value="F:electron transfer activity"/>
    <property type="evidence" value="ECO:0007669"/>
    <property type="project" value="InterPro"/>
</dbReference>
<dbReference type="AlphaFoldDB" id="D4H8R6"/>
<dbReference type="GO" id="GO:0020037">
    <property type="term" value="F:heme binding"/>
    <property type="evidence" value="ECO:0007669"/>
    <property type="project" value="InterPro"/>
</dbReference>
<dbReference type="RefSeq" id="WP_013010926.1">
    <property type="nucleotide sequence ID" value="NC_013943.1"/>
</dbReference>
<dbReference type="Pfam" id="PF09626">
    <property type="entry name" value="DHC"/>
    <property type="match status" value="1"/>
</dbReference>
<organism evidence="1 2">
    <name type="scientific">Denitrovibrio acetiphilus (strain DSM 12809 / NBRC 114555 / N2460)</name>
    <dbReference type="NCBI Taxonomy" id="522772"/>
    <lineage>
        <taxon>Bacteria</taxon>
        <taxon>Pseudomonadati</taxon>
        <taxon>Deferribacterota</taxon>
        <taxon>Deferribacteres</taxon>
        <taxon>Deferribacterales</taxon>
        <taxon>Geovibrionaceae</taxon>
        <taxon>Denitrovibrio</taxon>
    </lineage>
</organism>
<reference evidence="1 2" key="1">
    <citation type="journal article" date="2010" name="Stand. Genomic Sci.">
        <title>Complete genome sequence of Denitrovibrio acetiphilus type strain (N2460).</title>
        <authorList>
            <person name="Kiss H."/>
            <person name="Lang E."/>
            <person name="Lapidus A."/>
            <person name="Copeland A."/>
            <person name="Nolan M."/>
            <person name="Glavina Del Rio T."/>
            <person name="Chen F."/>
            <person name="Lucas S."/>
            <person name="Tice H."/>
            <person name="Cheng J.F."/>
            <person name="Han C."/>
            <person name="Goodwin L."/>
            <person name="Pitluck S."/>
            <person name="Liolios K."/>
            <person name="Pati A."/>
            <person name="Ivanova N."/>
            <person name="Mavromatis K."/>
            <person name="Chen A."/>
            <person name="Palaniappan K."/>
            <person name="Land M."/>
            <person name="Hauser L."/>
            <person name="Chang Y.J."/>
            <person name="Jeffries C.D."/>
            <person name="Detter J.C."/>
            <person name="Brettin T."/>
            <person name="Spring S."/>
            <person name="Rohde M."/>
            <person name="Goker M."/>
            <person name="Woyke T."/>
            <person name="Bristow J."/>
            <person name="Eisen J.A."/>
            <person name="Markowitz V."/>
            <person name="Hugenholtz P."/>
            <person name="Kyrpides N.C."/>
            <person name="Klenk H.P."/>
        </authorList>
    </citation>
    <scope>NUCLEOTIDE SEQUENCE [LARGE SCALE GENOMIC DNA]</scope>
    <source>
        <strain evidence="2">DSM 12809 / NBRC 114555 / N2460</strain>
    </source>
</reference>
<dbReference type="EMBL" id="CP001968">
    <property type="protein sequence ID" value="ADD68415.1"/>
    <property type="molecule type" value="Genomic_DNA"/>
</dbReference>
<dbReference type="InterPro" id="IPR018588">
    <property type="entry name" value="Dihaem_cytochrome-c"/>
</dbReference>
<dbReference type="Proteomes" id="UP000002012">
    <property type="component" value="Chromosome"/>
</dbReference>
<evidence type="ECO:0000313" key="2">
    <source>
        <dbReference type="Proteomes" id="UP000002012"/>
    </source>
</evidence>
<name>D4H8R6_DENA2</name>
<dbReference type="InParanoid" id="D4H8R6"/>
<dbReference type="Gene3D" id="1.10.760.10">
    <property type="entry name" value="Cytochrome c-like domain"/>
    <property type="match status" value="1"/>
</dbReference>
<dbReference type="HOGENOM" id="CLU_1710273_0_0_0"/>
<dbReference type="PaxDb" id="522772-Dacet_1650"/>
<sequence length="153" mass="17409">MFTSSPIQLSNYSAEAIVYDGTLIEAVKTENGFNVKLSVWVNEQGELYIDPKNKLLAGHILSGENVYNAKTEFVGTVDKESLTADIRKALAPAENLYYERCGTCHRAFDPVKYTNTRWLAVMQSMKSQAGLSEDEYKQIVRYQHILTYYEVSY</sequence>
<evidence type="ECO:0000313" key="1">
    <source>
        <dbReference type="EMBL" id="ADD68415.1"/>
    </source>
</evidence>
<dbReference type="STRING" id="522772.Dacet_1650"/>
<dbReference type="KEGG" id="dap:Dacet_1650"/>
<dbReference type="InterPro" id="IPR036909">
    <property type="entry name" value="Cyt_c-like_dom_sf"/>
</dbReference>
<dbReference type="OrthoDB" id="679921at2"/>
<accession>D4H8R6</accession>